<dbReference type="STRING" id="282197.SAMN04488517_101621"/>
<dbReference type="Gene3D" id="3.40.50.620">
    <property type="entry name" value="HUPs"/>
    <property type="match status" value="1"/>
</dbReference>
<sequence>MYRNILVPMALTHGFGETALDVARRLLSEGGTITALHVHEAPSGSVRNYLDDDMVRAAHDEAKATLDARVADQPDVTPVLVTGNSGRAILDVAARMGADCIVIGSHRPGLRDYFLGSTAARVVRHAPCAVHVLRRPDDD</sequence>
<reference evidence="3 4" key="1">
    <citation type="submission" date="2015-07" db="EMBL/GenBank/DDBJ databases">
        <authorList>
            <person name="Noorani M."/>
        </authorList>
    </citation>
    <scope>NUCLEOTIDE SEQUENCE [LARGE SCALE GENOMIC DNA]</scope>
    <source>
        <strain evidence="3 4">CECT 5088</strain>
    </source>
</reference>
<proteinExistence type="inferred from homology"/>
<evidence type="ECO:0000259" key="2">
    <source>
        <dbReference type="Pfam" id="PF00582"/>
    </source>
</evidence>
<dbReference type="Proteomes" id="UP000048908">
    <property type="component" value="Unassembled WGS sequence"/>
</dbReference>
<dbReference type="PANTHER" id="PTHR46268:SF6">
    <property type="entry name" value="UNIVERSAL STRESS PROTEIN UP12"/>
    <property type="match status" value="1"/>
</dbReference>
<evidence type="ECO:0000256" key="1">
    <source>
        <dbReference type="ARBA" id="ARBA00008791"/>
    </source>
</evidence>
<name>A0A0M6XNF2_9RHOB</name>
<dbReference type="PANTHER" id="PTHR46268">
    <property type="entry name" value="STRESS RESPONSE PROTEIN NHAX"/>
    <property type="match status" value="1"/>
</dbReference>
<dbReference type="OrthoDB" id="9792500at2"/>
<evidence type="ECO:0000313" key="3">
    <source>
        <dbReference type="EMBL" id="CTQ32686.1"/>
    </source>
</evidence>
<dbReference type="RefSeq" id="WP_055682121.1">
    <property type="nucleotide sequence ID" value="NZ_CXPG01000014.1"/>
</dbReference>
<keyword evidence="4" id="KW-1185">Reference proteome</keyword>
<feature type="domain" description="UspA" evidence="2">
    <location>
        <begin position="1"/>
        <end position="134"/>
    </location>
</feature>
<dbReference type="InterPro" id="IPR006016">
    <property type="entry name" value="UspA"/>
</dbReference>
<dbReference type="CDD" id="cd00293">
    <property type="entry name" value="USP-like"/>
    <property type="match status" value="1"/>
</dbReference>
<dbReference type="InterPro" id="IPR014729">
    <property type="entry name" value="Rossmann-like_a/b/a_fold"/>
</dbReference>
<comment type="similarity">
    <text evidence="1">Belongs to the universal stress protein A family.</text>
</comment>
<dbReference type="Pfam" id="PF00582">
    <property type="entry name" value="Usp"/>
    <property type="match status" value="1"/>
</dbReference>
<dbReference type="AlphaFoldDB" id="A0A0M6XNF2"/>
<dbReference type="SUPFAM" id="SSF52402">
    <property type="entry name" value="Adenine nucleotide alpha hydrolases-like"/>
    <property type="match status" value="1"/>
</dbReference>
<evidence type="ECO:0000313" key="4">
    <source>
        <dbReference type="Proteomes" id="UP000048908"/>
    </source>
</evidence>
<dbReference type="InterPro" id="IPR006015">
    <property type="entry name" value="Universal_stress_UspA"/>
</dbReference>
<protein>
    <submittedName>
        <fullName evidence="3">Universal stress protein F</fullName>
    </submittedName>
</protein>
<gene>
    <name evidence="3" type="primary">uspF</name>
    <name evidence="3" type="ORF">JAN5088_01458</name>
</gene>
<organism evidence="3 4">
    <name type="scientific">Jannaschia rubra</name>
    <dbReference type="NCBI Taxonomy" id="282197"/>
    <lineage>
        <taxon>Bacteria</taxon>
        <taxon>Pseudomonadati</taxon>
        <taxon>Pseudomonadota</taxon>
        <taxon>Alphaproteobacteria</taxon>
        <taxon>Rhodobacterales</taxon>
        <taxon>Roseobacteraceae</taxon>
        <taxon>Jannaschia</taxon>
    </lineage>
</organism>
<dbReference type="PRINTS" id="PR01438">
    <property type="entry name" value="UNVRSLSTRESS"/>
</dbReference>
<accession>A0A0M6XNF2</accession>
<dbReference type="EMBL" id="CXPG01000014">
    <property type="protein sequence ID" value="CTQ32686.1"/>
    <property type="molecule type" value="Genomic_DNA"/>
</dbReference>